<comment type="caution">
    <text evidence="3">The sequence shown here is derived from an EMBL/GenBank/DDBJ whole genome shotgun (WGS) entry which is preliminary data.</text>
</comment>
<keyword evidence="2" id="KW-0732">Signal</keyword>
<reference evidence="3" key="2">
    <citation type="submission" date="2021-05" db="EMBL/GenBank/DDBJ databases">
        <authorList>
            <person name="Pain A."/>
        </authorList>
    </citation>
    <scope>NUCLEOTIDE SEQUENCE</scope>
    <source>
        <strain evidence="3">1802A</strain>
    </source>
</reference>
<accession>A0AAD9GKZ8</accession>
<feature type="transmembrane region" description="Helical" evidence="1">
    <location>
        <begin position="157"/>
        <end position="180"/>
    </location>
</feature>
<keyword evidence="4" id="KW-1185">Reference proteome</keyword>
<evidence type="ECO:0000313" key="3">
    <source>
        <dbReference type="EMBL" id="KAK1940375.1"/>
    </source>
</evidence>
<organism evidence="3 4">
    <name type="scientific">Babesia divergens</name>
    <dbReference type="NCBI Taxonomy" id="32595"/>
    <lineage>
        <taxon>Eukaryota</taxon>
        <taxon>Sar</taxon>
        <taxon>Alveolata</taxon>
        <taxon>Apicomplexa</taxon>
        <taxon>Aconoidasida</taxon>
        <taxon>Piroplasmida</taxon>
        <taxon>Babesiidae</taxon>
        <taxon>Babesia</taxon>
    </lineage>
</organism>
<protein>
    <submittedName>
        <fullName evidence="3">Uncharacterized protein</fullName>
    </submittedName>
</protein>
<feature type="signal peptide" evidence="2">
    <location>
        <begin position="1"/>
        <end position="25"/>
    </location>
</feature>
<keyword evidence="1" id="KW-0472">Membrane</keyword>
<feature type="chain" id="PRO_5042174212" evidence="2">
    <location>
        <begin position="26"/>
        <end position="181"/>
    </location>
</feature>
<name>A0AAD9GKZ8_BABDI</name>
<dbReference type="SMR" id="A0AAD9GKZ8"/>
<dbReference type="EMBL" id="JAHBMH010000003">
    <property type="protein sequence ID" value="KAK1940375.1"/>
    <property type="molecule type" value="Genomic_DNA"/>
</dbReference>
<evidence type="ECO:0000256" key="1">
    <source>
        <dbReference type="SAM" id="Phobius"/>
    </source>
</evidence>
<gene>
    <name evidence="3" type="ORF">X943_003598</name>
</gene>
<keyword evidence="1" id="KW-0812">Transmembrane</keyword>
<dbReference type="Proteomes" id="UP001195914">
    <property type="component" value="Unassembled WGS sequence"/>
</dbReference>
<evidence type="ECO:0000256" key="2">
    <source>
        <dbReference type="SAM" id="SignalP"/>
    </source>
</evidence>
<keyword evidence="1" id="KW-1133">Transmembrane helix</keyword>
<dbReference type="AlphaFoldDB" id="A0AAD9GKZ8"/>
<reference evidence="3" key="1">
    <citation type="journal article" date="2014" name="Nucleic Acids Res.">
        <title>The evolutionary dynamics of variant antigen genes in Babesia reveal a history of genomic innovation underlying host-parasite interaction.</title>
        <authorList>
            <person name="Jackson A.P."/>
            <person name="Otto T.D."/>
            <person name="Darby A."/>
            <person name="Ramaprasad A."/>
            <person name="Xia D."/>
            <person name="Echaide I.E."/>
            <person name="Farber M."/>
            <person name="Gahlot S."/>
            <person name="Gamble J."/>
            <person name="Gupta D."/>
            <person name="Gupta Y."/>
            <person name="Jackson L."/>
            <person name="Malandrin L."/>
            <person name="Malas T.B."/>
            <person name="Moussa E."/>
            <person name="Nair M."/>
            <person name="Reid A.J."/>
            <person name="Sanders M."/>
            <person name="Sharma J."/>
            <person name="Tracey A."/>
            <person name="Quail M.A."/>
            <person name="Weir W."/>
            <person name="Wastling J.M."/>
            <person name="Hall N."/>
            <person name="Willadsen P."/>
            <person name="Lingelbach K."/>
            <person name="Shiels B."/>
            <person name="Tait A."/>
            <person name="Berriman M."/>
            <person name="Allred D.R."/>
            <person name="Pain A."/>
        </authorList>
    </citation>
    <scope>NUCLEOTIDE SEQUENCE</scope>
    <source>
        <strain evidence="3">1802A</strain>
    </source>
</reference>
<sequence length="181" mass="19570">MNSFKSMLFLLAGVTCLSFATATKALTTAETKKEGEPDEWNNTINELWKRSEDAEKKMSADIEKLKDSVSAKASFDLYKAEKLLFKALVEKVTAAKKTSDSSKKPEDATAVSVAGIAAVKGFETLHEKYGTALKALATAETAEHGTIAELKYAKKRFLGSVSGAFMYTVLPLLATTAFVLV</sequence>
<proteinExistence type="predicted"/>
<evidence type="ECO:0000313" key="4">
    <source>
        <dbReference type="Proteomes" id="UP001195914"/>
    </source>
</evidence>